<keyword evidence="3" id="KW-0808">Transferase</keyword>
<organism evidence="3 4">
    <name type="scientific">Alteromonas portus</name>
    <dbReference type="NCBI Taxonomy" id="2565549"/>
    <lineage>
        <taxon>Bacteria</taxon>
        <taxon>Pseudomonadati</taxon>
        <taxon>Pseudomonadota</taxon>
        <taxon>Gammaproteobacteria</taxon>
        <taxon>Alteromonadales</taxon>
        <taxon>Alteromonadaceae</taxon>
        <taxon>Alteromonas/Salinimonas group</taxon>
        <taxon>Alteromonas</taxon>
    </lineage>
</organism>
<name>A0A4U0ZCC2_9ALTE</name>
<feature type="domain" description="Glycosyl transferase family 1" evidence="1">
    <location>
        <begin position="175"/>
        <end position="340"/>
    </location>
</feature>
<evidence type="ECO:0000313" key="3">
    <source>
        <dbReference type="EMBL" id="TKB03479.1"/>
    </source>
</evidence>
<dbReference type="EMBL" id="SWCO01000005">
    <property type="protein sequence ID" value="TKB03479.1"/>
    <property type="molecule type" value="Genomic_DNA"/>
</dbReference>
<dbReference type="GO" id="GO:1901135">
    <property type="term" value="P:carbohydrate derivative metabolic process"/>
    <property type="evidence" value="ECO:0007669"/>
    <property type="project" value="UniProtKB-ARBA"/>
</dbReference>
<evidence type="ECO:0000313" key="4">
    <source>
        <dbReference type="Proteomes" id="UP000305471"/>
    </source>
</evidence>
<dbReference type="Gene3D" id="3.40.50.2000">
    <property type="entry name" value="Glycogen Phosphorylase B"/>
    <property type="match status" value="2"/>
</dbReference>
<dbReference type="RefSeq" id="WP_136782170.1">
    <property type="nucleotide sequence ID" value="NZ_SWCO01000005.1"/>
</dbReference>
<protein>
    <submittedName>
        <fullName evidence="3">Glycosyltransferase</fullName>
    </submittedName>
</protein>
<keyword evidence="4" id="KW-1185">Reference proteome</keyword>
<dbReference type="OrthoDB" id="9775208at2"/>
<dbReference type="GO" id="GO:0016757">
    <property type="term" value="F:glycosyltransferase activity"/>
    <property type="evidence" value="ECO:0007669"/>
    <property type="project" value="InterPro"/>
</dbReference>
<dbReference type="InterPro" id="IPR001296">
    <property type="entry name" value="Glyco_trans_1"/>
</dbReference>
<dbReference type="Pfam" id="PF00534">
    <property type="entry name" value="Glycos_transf_1"/>
    <property type="match status" value="1"/>
</dbReference>
<accession>A0A4U0ZCC2</accession>
<feature type="domain" description="Glycosyltransferase subfamily 4-like N-terminal" evidence="2">
    <location>
        <begin position="14"/>
        <end position="172"/>
    </location>
</feature>
<proteinExistence type="predicted"/>
<dbReference type="Pfam" id="PF13439">
    <property type="entry name" value="Glyco_transf_4"/>
    <property type="match status" value="1"/>
</dbReference>
<evidence type="ECO:0000259" key="2">
    <source>
        <dbReference type="Pfam" id="PF13439"/>
    </source>
</evidence>
<comment type="caution">
    <text evidence="3">The sequence shown here is derived from an EMBL/GenBank/DDBJ whole genome shotgun (WGS) entry which is preliminary data.</text>
</comment>
<dbReference type="InterPro" id="IPR028098">
    <property type="entry name" value="Glyco_trans_4-like_N"/>
</dbReference>
<gene>
    <name evidence="3" type="ORF">E5672_10605</name>
</gene>
<dbReference type="PANTHER" id="PTHR12526:SF630">
    <property type="entry name" value="GLYCOSYLTRANSFERASE"/>
    <property type="match status" value="1"/>
</dbReference>
<sequence length="360" mass="40147">MTKTIFHVVYGLHVGGLERVLINTVSRMPNDYKHTVVCLTSYSDSFASLLPSNASVIALGKKDGQDFGLFFKWWKLLRAYKPDVVHSYNLATLELQVLSALSGVKVRVHAEHGRDVYDPFGDNKKYQLLRRLVSPFIHTWVSVSTELHMWLMNTVGLPNSKTKLIRNGIDTKLFTPQHKPSDEFVVGNVGRLNPIKNQTLLIDAFCLAAYRNAEFAQKARLSIVDEGESESILHDHITSKNMAKKISLIGLREDMPDVYRSFSVFVMSSIGEGIPMTLLEAMASGVPAIVTDVGGMPEVVTGKEGIVVPSQNADALADSLIQLFESPDLLNSFANASRERICKYFDEDKMVSDYLSLYNQ</sequence>
<reference evidence="3 4" key="1">
    <citation type="submission" date="2019-04" db="EMBL/GenBank/DDBJ databases">
        <title>Alteromonas portus sp. nov., an alginate lyase-excreting marine bacterium.</title>
        <authorList>
            <person name="Huang H."/>
            <person name="Mo K."/>
            <person name="Bao S."/>
        </authorList>
    </citation>
    <scope>NUCLEOTIDE SEQUENCE [LARGE SCALE GENOMIC DNA]</scope>
    <source>
        <strain evidence="3 4">HB161718</strain>
    </source>
</reference>
<dbReference type="PANTHER" id="PTHR12526">
    <property type="entry name" value="GLYCOSYLTRANSFERASE"/>
    <property type="match status" value="1"/>
</dbReference>
<evidence type="ECO:0000259" key="1">
    <source>
        <dbReference type="Pfam" id="PF00534"/>
    </source>
</evidence>
<dbReference type="Proteomes" id="UP000305471">
    <property type="component" value="Unassembled WGS sequence"/>
</dbReference>
<dbReference type="SUPFAM" id="SSF53756">
    <property type="entry name" value="UDP-Glycosyltransferase/glycogen phosphorylase"/>
    <property type="match status" value="1"/>
</dbReference>
<dbReference type="AlphaFoldDB" id="A0A4U0ZCC2"/>